<dbReference type="FunFam" id="2.60.120.1030:FF:000001">
    <property type="entry name" value="Protein CLP1 homolog 5"/>
    <property type="match status" value="1"/>
</dbReference>
<dbReference type="GO" id="GO:0006388">
    <property type="term" value="P:tRNA splicing, via endonucleolytic cleavage and ligation"/>
    <property type="evidence" value="ECO:0007669"/>
    <property type="project" value="TreeGrafter"/>
</dbReference>
<keyword evidence="2 6" id="KW-0507">mRNA processing</keyword>
<evidence type="ECO:0000256" key="2">
    <source>
        <dbReference type="ARBA" id="ARBA00022664"/>
    </source>
</evidence>
<dbReference type="Pfam" id="PF16573">
    <property type="entry name" value="CLP1_N"/>
    <property type="match status" value="1"/>
</dbReference>
<dbReference type="Gene3D" id="2.60.120.1030">
    <property type="entry name" value="Clp1, DNA binding domain"/>
    <property type="match status" value="1"/>
</dbReference>
<dbReference type="FunFam" id="3.40.50.300:FF:000454">
    <property type="entry name" value="Protein CLP1 homolog"/>
    <property type="match status" value="1"/>
</dbReference>
<protein>
    <recommendedName>
        <fullName evidence="6">Protein CLP1 homolog</fullName>
    </recommendedName>
</protein>
<evidence type="ECO:0000313" key="10">
    <source>
        <dbReference type="EMBL" id="OXA51648.1"/>
    </source>
</evidence>
<evidence type="ECO:0000256" key="5">
    <source>
        <dbReference type="ARBA" id="ARBA00023242"/>
    </source>
</evidence>
<evidence type="ECO:0000313" key="11">
    <source>
        <dbReference type="Proteomes" id="UP000198287"/>
    </source>
</evidence>
<feature type="domain" description="Clp1 P-loop" evidence="9">
    <location>
        <begin position="128"/>
        <end position="315"/>
    </location>
</feature>
<keyword evidence="3 6" id="KW-0547">Nucleotide-binding</keyword>
<evidence type="ECO:0000256" key="6">
    <source>
        <dbReference type="HAMAP-Rule" id="MF_03035"/>
    </source>
</evidence>
<dbReference type="Gene3D" id="2.40.30.330">
    <property type="entry name" value="Pre-mRNA cleavage complex subunit Clp1, C-terminal domain"/>
    <property type="match status" value="1"/>
</dbReference>
<dbReference type="CDD" id="cd01983">
    <property type="entry name" value="SIMIBI"/>
    <property type="match status" value="1"/>
</dbReference>
<reference evidence="10 11" key="1">
    <citation type="submission" date="2015-12" db="EMBL/GenBank/DDBJ databases">
        <title>The genome of Folsomia candida.</title>
        <authorList>
            <person name="Faddeeva A."/>
            <person name="Derks M.F."/>
            <person name="Anvar Y."/>
            <person name="Smit S."/>
            <person name="Van Straalen N."/>
            <person name="Roelofs D."/>
        </authorList>
    </citation>
    <scope>NUCLEOTIDE SEQUENCE [LARGE SCALE GENOMIC DNA]</scope>
    <source>
        <strain evidence="10 11">VU population</strain>
        <tissue evidence="10">Whole body</tissue>
    </source>
</reference>
<comment type="caution">
    <text evidence="10">The sequence shown here is derived from an EMBL/GenBank/DDBJ whole genome shotgun (WGS) entry which is preliminary data.</text>
</comment>
<dbReference type="AlphaFoldDB" id="A0A226E2Z9"/>
<feature type="domain" description="Clp1 N-terminal" evidence="8">
    <location>
        <begin position="23"/>
        <end position="114"/>
    </location>
</feature>
<comment type="function">
    <text evidence="6">Required for endonucleolytic cleavage during polyadenylation-dependent pre-mRNA 3'-end formation.</text>
</comment>
<dbReference type="SUPFAM" id="SSF52540">
    <property type="entry name" value="P-loop containing nucleoside triphosphate hydrolases"/>
    <property type="match status" value="1"/>
</dbReference>
<sequence length="437" mass="48250">MDSKNNNDGASGSPPEFREFKVGQDEELRFEVEGGKGQVVSVVMVDGMAEVFGTEMIKGKSYQFGPGTKLAIFTYHGCTIHLKGKTEIAYVAKETPMVMYLNAHGGLETLRRTAETDGKRGPIVMIVGPTDVGKTTLSRLLINYAVRLGRRPIYVDLDVGQGIISVPGTVGAMLIERTASIEDGGFIQQAPMVYFFGHKSPQENIPLYNLLVSKLAETVHERMESNRKAKASGVVINTCGWIIGEGYGIITHIAQAFEVDVVVVLGTERLYTQMKTDMPSFVKVVFLPKSGGVVERTIKARQEARDNRIREYFYGRPPLNLLHPYSFQIKFTEAKIYKIGVPAVSQSCMPLGMKGEEMRTKPVLVTPNQTALLHRLLAVSFATDESSDEVVRTNVAGYVCVTEVDDEKGRMTVLSPQDKLLPKTLLILSEILFMDSQ</sequence>
<feature type="binding site" evidence="6">
    <location>
        <position position="69"/>
    </location>
    <ligand>
        <name>ATP</name>
        <dbReference type="ChEBI" id="CHEBI:30616"/>
    </ligand>
</feature>
<dbReference type="InterPro" id="IPR045116">
    <property type="entry name" value="Clp1/Grc3"/>
</dbReference>
<dbReference type="InterPro" id="IPR027417">
    <property type="entry name" value="P-loop_NTPase"/>
</dbReference>
<dbReference type="OrthoDB" id="258143at2759"/>
<dbReference type="GO" id="GO:0007420">
    <property type="term" value="P:brain development"/>
    <property type="evidence" value="ECO:0007669"/>
    <property type="project" value="UniProtKB-ARBA"/>
</dbReference>
<gene>
    <name evidence="10" type="ORF">Fcan01_13147</name>
</gene>
<dbReference type="Pfam" id="PF16575">
    <property type="entry name" value="CLP1_P"/>
    <property type="match status" value="1"/>
</dbReference>
<dbReference type="GO" id="GO:0051731">
    <property type="term" value="F:polynucleotide 5'-hydroxyl-kinase activity"/>
    <property type="evidence" value="ECO:0007669"/>
    <property type="project" value="InterPro"/>
</dbReference>
<feature type="binding site" evidence="6">
    <location>
        <begin position="131"/>
        <end position="136"/>
    </location>
    <ligand>
        <name>ATP</name>
        <dbReference type="ChEBI" id="CHEBI:30616"/>
    </ligand>
</feature>
<comment type="similarity">
    <text evidence="6">Belongs to the Clp1 family. Clp1 subfamily.</text>
</comment>
<evidence type="ECO:0000259" key="8">
    <source>
        <dbReference type="Pfam" id="PF16573"/>
    </source>
</evidence>
<dbReference type="HAMAP" id="MF_03035">
    <property type="entry name" value="Clp1"/>
    <property type="match status" value="1"/>
</dbReference>
<dbReference type="InterPro" id="IPR038238">
    <property type="entry name" value="Clp1_C_sf"/>
</dbReference>
<keyword evidence="5 6" id="KW-0539">Nucleus</keyword>
<proteinExistence type="inferred from homology"/>
<comment type="subcellular location">
    <subcellularLocation>
        <location evidence="1 6">Nucleus</location>
    </subcellularLocation>
</comment>
<organism evidence="10 11">
    <name type="scientific">Folsomia candida</name>
    <name type="common">Springtail</name>
    <dbReference type="NCBI Taxonomy" id="158441"/>
    <lineage>
        <taxon>Eukaryota</taxon>
        <taxon>Metazoa</taxon>
        <taxon>Ecdysozoa</taxon>
        <taxon>Arthropoda</taxon>
        <taxon>Hexapoda</taxon>
        <taxon>Collembola</taxon>
        <taxon>Entomobryomorpha</taxon>
        <taxon>Isotomoidea</taxon>
        <taxon>Isotomidae</taxon>
        <taxon>Proisotominae</taxon>
        <taxon>Folsomia</taxon>
    </lineage>
</organism>
<dbReference type="OMA" id="VQYVNCH"/>
<accession>A0A226E2Z9</accession>
<dbReference type="EMBL" id="LNIX01000007">
    <property type="protein sequence ID" value="OXA51648.1"/>
    <property type="molecule type" value="Genomic_DNA"/>
</dbReference>
<dbReference type="Pfam" id="PF06807">
    <property type="entry name" value="Clp1"/>
    <property type="match status" value="1"/>
</dbReference>
<dbReference type="PANTHER" id="PTHR12755:SF6">
    <property type="entry name" value="POLYRIBONUCLEOTIDE 5'-HYDROXYL-KINASE CLP1"/>
    <property type="match status" value="1"/>
</dbReference>
<evidence type="ECO:0000256" key="1">
    <source>
        <dbReference type="ARBA" id="ARBA00004123"/>
    </source>
</evidence>
<dbReference type="InterPro" id="IPR032319">
    <property type="entry name" value="CLP1_P"/>
</dbReference>
<keyword evidence="4 6" id="KW-0067">ATP-binding</keyword>
<dbReference type="InterPro" id="IPR028606">
    <property type="entry name" value="Clp1"/>
</dbReference>
<dbReference type="PANTHER" id="PTHR12755">
    <property type="entry name" value="CLEAVAGE/POLYADENYLATION FACTOR IA SUBUNIT CLP1P"/>
    <property type="match status" value="1"/>
</dbReference>
<dbReference type="InterPro" id="IPR032324">
    <property type="entry name" value="Clp1_N"/>
</dbReference>
<name>A0A226E2Z9_FOLCA</name>
<evidence type="ECO:0000256" key="4">
    <source>
        <dbReference type="ARBA" id="ARBA00022840"/>
    </source>
</evidence>
<dbReference type="GO" id="GO:0005849">
    <property type="term" value="C:mRNA cleavage factor complex"/>
    <property type="evidence" value="ECO:0007669"/>
    <property type="project" value="InterPro"/>
</dbReference>
<dbReference type="Gene3D" id="3.40.50.300">
    <property type="entry name" value="P-loop containing nucleotide triphosphate hydrolases"/>
    <property type="match status" value="1"/>
</dbReference>
<evidence type="ECO:0000259" key="9">
    <source>
        <dbReference type="Pfam" id="PF16575"/>
    </source>
</evidence>
<dbReference type="InterPro" id="IPR010655">
    <property type="entry name" value="Clp1_C"/>
</dbReference>
<evidence type="ECO:0000256" key="3">
    <source>
        <dbReference type="ARBA" id="ARBA00022741"/>
    </source>
</evidence>
<feature type="domain" description="Clp1 C-terminal" evidence="7">
    <location>
        <begin position="322"/>
        <end position="435"/>
    </location>
</feature>
<dbReference type="FunFam" id="2.40.30.330:FF:000001">
    <property type="entry name" value="Protein CLP1 homolog"/>
    <property type="match status" value="1"/>
</dbReference>
<keyword evidence="11" id="KW-1185">Reference proteome</keyword>
<evidence type="ECO:0000259" key="7">
    <source>
        <dbReference type="Pfam" id="PF06807"/>
    </source>
</evidence>
<dbReference type="GO" id="GO:0005524">
    <property type="term" value="F:ATP binding"/>
    <property type="evidence" value="ECO:0007669"/>
    <property type="project" value="UniProtKB-UniRule"/>
</dbReference>
<dbReference type="Proteomes" id="UP000198287">
    <property type="component" value="Unassembled WGS sequence"/>
</dbReference>
<dbReference type="InterPro" id="IPR038239">
    <property type="entry name" value="Clp1_N_sf"/>
</dbReference>
<feature type="binding site" evidence="6">
    <location>
        <position position="27"/>
    </location>
    <ligand>
        <name>ATP</name>
        <dbReference type="ChEBI" id="CHEBI:30616"/>
    </ligand>
</feature>
<dbReference type="STRING" id="158441.A0A226E2Z9"/>
<dbReference type="GO" id="GO:0031124">
    <property type="term" value="P:mRNA 3'-end processing"/>
    <property type="evidence" value="ECO:0007669"/>
    <property type="project" value="UniProtKB-UniRule"/>
</dbReference>